<dbReference type="Pfam" id="PF00593">
    <property type="entry name" value="TonB_dep_Rec_b-barrel"/>
    <property type="match status" value="1"/>
</dbReference>
<keyword evidence="10 12" id="KW-0472">Membrane</keyword>
<comment type="subcellular location">
    <subcellularLocation>
        <location evidence="1 12">Cell outer membrane</location>
        <topology evidence="1 12">Multi-pass membrane protein</topology>
    </subcellularLocation>
</comment>
<reference evidence="17 18" key="1">
    <citation type="submission" date="2018-06" db="EMBL/GenBank/DDBJ databases">
        <title>Complete Genome Sequence of Desulfobacter hydrogenophilus (DSM3380).</title>
        <authorList>
            <person name="Marietou A."/>
            <person name="Schreiber L."/>
            <person name="Marshall I."/>
            <person name="Jorgensen B."/>
        </authorList>
    </citation>
    <scope>NUCLEOTIDE SEQUENCE [LARGE SCALE GENOMIC DNA]</scope>
    <source>
        <strain evidence="17 18">DSM 3380</strain>
    </source>
</reference>
<dbReference type="GO" id="GO:0015344">
    <property type="term" value="F:siderophore uptake transmembrane transporter activity"/>
    <property type="evidence" value="ECO:0007669"/>
    <property type="project" value="TreeGrafter"/>
</dbReference>
<feature type="domain" description="Secretin/TonB short N-terminal" evidence="15">
    <location>
        <begin position="77"/>
        <end position="127"/>
    </location>
</feature>
<keyword evidence="19" id="KW-1185">Reference proteome</keyword>
<keyword evidence="9 13" id="KW-0798">TonB box</keyword>
<dbReference type="Pfam" id="PF07715">
    <property type="entry name" value="Plug"/>
    <property type="match status" value="1"/>
</dbReference>
<evidence type="ECO:0000256" key="1">
    <source>
        <dbReference type="ARBA" id="ARBA00004571"/>
    </source>
</evidence>
<evidence type="ECO:0000256" key="10">
    <source>
        <dbReference type="ARBA" id="ARBA00023136"/>
    </source>
</evidence>
<dbReference type="GO" id="GO:0044718">
    <property type="term" value="P:siderophore transmembrane transport"/>
    <property type="evidence" value="ECO:0007669"/>
    <property type="project" value="TreeGrafter"/>
</dbReference>
<evidence type="ECO:0000259" key="15">
    <source>
        <dbReference type="SMART" id="SM00965"/>
    </source>
</evidence>
<gene>
    <name evidence="17" type="ORF">DO021_06020</name>
    <name evidence="16" type="ORF">EYB58_01650</name>
</gene>
<protein>
    <submittedName>
        <fullName evidence="17">TonB-dependent receptor</fullName>
    </submittedName>
</protein>
<dbReference type="InterPro" id="IPR011662">
    <property type="entry name" value="Secretin/TonB_short_N"/>
</dbReference>
<dbReference type="Gene3D" id="2.170.130.10">
    <property type="entry name" value="TonB-dependent receptor, plug domain"/>
    <property type="match status" value="1"/>
</dbReference>
<dbReference type="SUPFAM" id="SSF56935">
    <property type="entry name" value="Porins"/>
    <property type="match status" value="1"/>
</dbReference>
<keyword evidence="5" id="KW-0410">Iron transport</keyword>
<dbReference type="AlphaFoldDB" id="A0A328FIH2"/>
<dbReference type="GO" id="GO:0009279">
    <property type="term" value="C:cell outer membrane"/>
    <property type="evidence" value="ECO:0007669"/>
    <property type="project" value="UniProtKB-SubCell"/>
</dbReference>
<keyword evidence="11 12" id="KW-0998">Cell outer membrane</keyword>
<dbReference type="EMBL" id="CP036313">
    <property type="protein sequence ID" value="QBH11741.1"/>
    <property type="molecule type" value="Genomic_DNA"/>
</dbReference>
<keyword evidence="4 12" id="KW-1134">Transmembrane beta strand</keyword>
<dbReference type="PROSITE" id="PS52016">
    <property type="entry name" value="TONB_DEPENDENT_REC_3"/>
    <property type="match status" value="1"/>
</dbReference>
<evidence type="ECO:0000256" key="2">
    <source>
        <dbReference type="ARBA" id="ARBA00009810"/>
    </source>
</evidence>
<evidence type="ECO:0000256" key="12">
    <source>
        <dbReference type="PROSITE-ProRule" id="PRU01360"/>
    </source>
</evidence>
<keyword evidence="5" id="KW-0406">Ion transport</keyword>
<reference evidence="16 19" key="2">
    <citation type="submission" date="2019-02" db="EMBL/GenBank/DDBJ databases">
        <title>Complete genome sequence of Desulfobacter hydrogenophilus AcRS1.</title>
        <authorList>
            <person name="Marietou A."/>
            <person name="Lund M.B."/>
            <person name="Marshall I.P.G."/>
            <person name="Schreiber L."/>
            <person name="Jorgensen B."/>
        </authorList>
    </citation>
    <scope>NUCLEOTIDE SEQUENCE [LARGE SCALE GENOMIC DNA]</scope>
    <source>
        <strain evidence="16 19">AcRS1</strain>
    </source>
</reference>
<dbReference type="Pfam" id="PF07660">
    <property type="entry name" value="STN"/>
    <property type="match status" value="1"/>
</dbReference>
<accession>A0A328FIH2</accession>
<dbReference type="Gene3D" id="3.55.50.30">
    <property type="match status" value="1"/>
</dbReference>
<dbReference type="InterPro" id="IPR039426">
    <property type="entry name" value="TonB-dep_rcpt-like"/>
</dbReference>
<feature type="compositionally biased region" description="Basic and acidic residues" evidence="14">
    <location>
        <begin position="393"/>
        <end position="403"/>
    </location>
</feature>
<dbReference type="Proteomes" id="UP000248798">
    <property type="component" value="Unassembled WGS sequence"/>
</dbReference>
<name>A0A328FIH2_9BACT</name>
<dbReference type="InterPro" id="IPR036942">
    <property type="entry name" value="Beta-barrel_TonB_sf"/>
</dbReference>
<dbReference type="InterPro" id="IPR000531">
    <property type="entry name" value="Beta-barrel_TonB"/>
</dbReference>
<comment type="similarity">
    <text evidence="2 12 13">Belongs to the TonB-dependent receptor family.</text>
</comment>
<dbReference type="InterPro" id="IPR037066">
    <property type="entry name" value="Plug_dom_sf"/>
</dbReference>
<dbReference type="EMBL" id="QLNI01000009">
    <property type="protein sequence ID" value="RAM02953.1"/>
    <property type="molecule type" value="Genomic_DNA"/>
</dbReference>
<evidence type="ECO:0000256" key="7">
    <source>
        <dbReference type="ARBA" id="ARBA00022729"/>
    </source>
</evidence>
<evidence type="ECO:0000313" key="16">
    <source>
        <dbReference type="EMBL" id="QBH11741.1"/>
    </source>
</evidence>
<organism evidence="17 18">
    <name type="scientific">Desulfobacter hydrogenophilus</name>
    <dbReference type="NCBI Taxonomy" id="2291"/>
    <lineage>
        <taxon>Bacteria</taxon>
        <taxon>Pseudomonadati</taxon>
        <taxon>Thermodesulfobacteriota</taxon>
        <taxon>Desulfobacteria</taxon>
        <taxon>Desulfobacterales</taxon>
        <taxon>Desulfobacteraceae</taxon>
        <taxon>Desulfobacter</taxon>
    </lineage>
</organism>
<evidence type="ECO:0000313" key="19">
    <source>
        <dbReference type="Proteomes" id="UP000293902"/>
    </source>
</evidence>
<evidence type="ECO:0000256" key="13">
    <source>
        <dbReference type="RuleBase" id="RU003357"/>
    </source>
</evidence>
<dbReference type="Proteomes" id="UP000293902">
    <property type="component" value="Chromosome"/>
</dbReference>
<evidence type="ECO:0000256" key="8">
    <source>
        <dbReference type="ARBA" id="ARBA00023004"/>
    </source>
</evidence>
<sequence>MEEDVIVRFFYGLIKMYQLKSHRHLRFGAAVLLLMVLAGIPAGVFAQTVTKTDIKQYNIAPGPLGSALEQFTRRAGINIFYDEALMDGAGTKGLQGSYPVAQGLEALLDGTGIIALEGSGGWILKPKADPVSSTQATGASDQTNALETNSSQKNIEVPAIVVSGNREKEIVSLEQINRNLASDVSDLFDGTPSVVVGGGSRNAQRIYLRGIESTNLNMTIDGARQGRALFQHHGSVGGLDPSMLKQVEVQTMGSADQGPGALGGSISFETLDAQDLLLPGKTSGARLKTGYNSVDDAILGSVEVYTVLKDHFGLLAHVSGANRDDYENGDGRDVLNTAGDDRDYLFKVSMLDWDDHSLRLSAQKNTATGNSNWGGTGSDIGEASDTESAVEQEMERSSYTLDHRYSPKTNPLIDWKFNLYSNENSLENIDAGNTVDTTEYGGSAKNTFFFELGTTRHHLTAAMDYFKEDGSYDNGSEETTNSSDNFGLALQERMDFGRFSLSMGARFDDYSSEYGSETVSGNEISPNINGEIEIITGLSVFGGYSEAVRGSSIIPIQWLSLIEDDVEINNGNPVEPEESNTRQAGVKYATSGLFLPEDRLSAGVTYFNTRLTNTIEVESGGRMGQPITAIYNNPDTLTSKGYEVNLAWSIKQFRTRLAFSSFETEDGDGNPAGVIRRKTAATGDQLIWDLKWNPKPNLTFGYTLTYVADLTKVPEGDNERPGYVLHAIQASWQPEAIEGLTLSLAVDNLFDKDYCDQTSIEGDYGAISEPGRDIRLAVTYQF</sequence>
<dbReference type="PANTHER" id="PTHR30069">
    <property type="entry name" value="TONB-DEPENDENT OUTER MEMBRANE RECEPTOR"/>
    <property type="match status" value="1"/>
</dbReference>
<evidence type="ECO:0000256" key="3">
    <source>
        <dbReference type="ARBA" id="ARBA00022448"/>
    </source>
</evidence>
<evidence type="ECO:0000256" key="6">
    <source>
        <dbReference type="ARBA" id="ARBA00022692"/>
    </source>
</evidence>
<evidence type="ECO:0000256" key="5">
    <source>
        <dbReference type="ARBA" id="ARBA00022496"/>
    </source>
</evidence>
<keyword evidence="6 12" id="KW-0812">Transmembrane</keyword>
<evidence type="ECO:0000313" key="18">
    <source>
        <dbReference type="Proteomes" id="UP000248798"/>
    </source>
</evidence>
<evidence type="ECO:0000256" key="11">
    <source>
        <dbReference type="ARBA" id="ARBA00023237"/>
    </source>
</evidence>
<dbReference type="PROSITE" id="PS01156">
    <property type="entry name" value="TONB_DEPENDENT_REC_2"/>
    <property type="match status" value="1"/>
</dbReference>
<evidence type="ECO:0000256" key="14">
    <source>
        <dbReference type="SAM" id="MobiDB-lite"/>
    </source>
</evidence>
<dbReference type="Gene3D" id="2.40.170.20">
    <property type="entry name" value="TonB-dependent receptor, beta-barrel domain"/>
    <property type="match status" value="1"/>
</dbReference>
<evidence type="ECO:0000256" key="9">
    <source>
        <dbReference type="ARBA" id="ARBA00023077"/>
    </source>
</evidence>
<evidence type="ECO:0000313" key="17">
    <source>
        <dbReference type="EMBL" id="RAM02953.1"/>
    </source>
</evidence>
<dbReference type="OrthoDB" id="9790771at2"/>
<keyword evidence="3 12" id="KW-0813">Transport</keyword>
<keyword evidence="17" id="KW-0675">Receptor</keyword>
<dbReference type="SMART" id="SM00965">
    <property type="entry name" value="STN"/>
    <property type="match status" value="1"/>
</dbReference>
<dbReference type="InterPro" id="IPR010917">
    <property type="entry name" value="TonB_rcpt_CS"/>
</dbReference>
<dbReference type="PANTHER" id="PTHR30069:SF41">
    <property type="entry name" value="HEME_HEMOPEXIN UTILIZATION PROTEIN C"/>
    <property type="match status" value="1"/>
</dbReference>
<dbReference type="InterPro" id="IPR012910">
    <property type="entry name" value="Plug_dom"/>
</dbReference>
<evidence type="ECO:0000256" key="4">
    <source>
        <dbReference type="ARBA" id="ARBA00022452"/>
    </source>
</evidence>
<proteinExistence type="inferred from homology"/>
<feature type="compositionally biased region" description="Acidic residues" evidence="14">
    <location>
        <begin position="382"/>
        <end position="392"/>
    </location>
</feature>
<keyword evidence="8" id="KW-0408">Iron</keyword>
<feature type="region of interest" description="Disordered" evidence="14">
    <location>
        <begin position="365"/>
        <end position="403"/>
    </location>
</feature>
<dbReference type="CDD" id="cd01347">
    <property type="entry name" value="ligand_gated_channel"/>
    <property type="match status" value="1"/>
</dbReference>
<keyword evidence="7" id="KW-0732">Signal</keyword>